<dbReference type="GeneID" id="8860552"/>
<dbReference type="PANTHER" id="PTHR47969">
    <property type="entry name" value="CHROMOSOME-ASSOCIATED KINESIN KIF4A-RELATED"/>
    <property type="match status" value="1"/>
</dbReference>
<evidence type="ECO:0000256" key="4">
    <source>
        <dbReference type="RuleBase" id="RU000394"/>
    </source>
</evidence>
<keyword evidence="5" id="KW-0175">Coiled coil</keyword>
<reference evidence="8 9" key="1">
    <citation type="journal article" date="2010" name="Cell">
        <title>The genome of Naegleria gruberi illuminates early eukaryotic versatility.</title>
        <authorList>
            <person name="Fritz-Laylin L.K."/>
            <person name="Prochnik S.E."/>
            <person name="Ginger M.L."/>
            <person name="Dacks J.B."/>
            <person name="Carpenter M.L."/>
            <person name="Field M.C."/>
            <person name="Kuo A."/>
            <person name="Paredez A."/>
            <person name="Chapman J."/>
            <person name="Pham J."/>
            <person name="Shu S."/>
            <person name="Neupane R."/>
            <person name="Cipriano M."/>
            <person name="Mancuso J."/>
            <person name="Tu H."/>
            <person name="Salamov A."/>
            <person name="Lindquist E."/>
            <person name="Shapiro H."/>
            <person name="Lucas S."/>
            <person name="Grigoriev I.V."/>
            <person name="Cande W.Z."/>
            <person name="Fulton C."/>
            <person name="Rokhsar D.S."/>
            <person name="Dawson S.C."/>
        </authorList>
    </citation>
    <scope>NUCLEOTIDE SEQUENCE [LARGE SCALE GENOMIC DNA]</scope>
    <source>
        <strain evidence="8 9">NEG-M</strain>
    </source>
</reference>
<protein>
    <recommendedName>
        <fullName evidence="4">Kinesin-like protein</fullName>
    </recommendedName>
</protein>
<keyword evidence="9" id="KW-1185">Reference proteome</keyword>
<dbReference type="VEuPathDB" id="AmoebaDB:NAEGRDRAFT_63939"/>
<evidence type="ECO:0000256" key="1">
    <source>
        <dbReference type="ARBA" id="ARBA00022741"/>
    </source>
</evidence>
<evidence type="ECO:0000256" key="6">
    <source>
        <dbReference type="SAM" id="MobiDB-lite"/>
    </source>
</evidence>
<keyword evidence="3 4" id="KW-0505">Motor protein</keyword>
<evidence type="ECO:0000259" key="7">
    <source>
        <dbReference type="PROSITE" id="PS50067"/>
    </source>
</evidence>
<keyword evidence="2 3" id="KW-0067">ATP-binding</keyword>
<dbReference type="Gene3D" id="3.40.850.10">
    <property type="entry name" value="Kinesin motor domain"/>
    <property type="match status" value="1"/>
</dbReference>
<dbReference type="InParanoid" id="D2V4X4"/>
<feature type="region of interest" description="Disordered" evidence="6">
    <location>
        <begin position="688"/>
        <end position="744"/>
    </location>
</feature>
<dbReference type="InterPro" id="IPR001752">
    <property type="entry name" value="Kinesin_motor_dom"/>
</dbReference>
<dbReference type="GO" id="GO:0005524">
    <property type="term" value="F:ATP binding"/>
    <property type="evidence" value="ECO:0007669"/>
    <property type="project" value="UniProtKB-UniRule"/>
</dbReference>
<feature type="compositionally biased region" description="Polar residues" evidence="6">
    <location>
        <begin position="691"/>
        <end position="720"/>
    </location>
</feature>
<name>D2V4X4_NAEGR</name>
<dbReference type="SUPFAM" id="SSF52540">
    <property type="entry name" value="P-loop containing nucleoside triphosphate hydrolases"/>
    <property type="match status" value="1"/>
</dbReference>
<evidence type="ECO:0000256" key="5">
    <source>
        <dbReference type="SAM" id="Coils"/>
    </source>
</evidence>
<dbReference type="Proteomes" id="UP000006671">
    <property type="component" value="Unassembled WGS sequence"/>
</dbReference>
<feature type="coiled-coil region" evidence="5">
    <location>
        <begin position="408"/>
        <end position="594"/>
    </location>
</feature>
<evidence type="ECO:0000313" key="8">
    <source>
        <dbReference type="EMBL" id="EFC48007.1"/>
    </source>
</evidence>
<dbReference type="Pfam" id="PF00225">
    <property type="entry name" value="Kinesin"/>
    <property type="match status" value="1"/>
</dbReference>
<gene>
    <name evidence="8" type="ORF">NAEGRDRAFT_63939</name>
</gene>
<dbReference type="FunFam" id="3.40.850.10:FF:000082">
    <property type="entry name" value="OSM3-like kinesin"/>
    <property type="match status" value="1"/>
</dbReference>
<dbReference type="GO" id="GO:0005874">
    <property type="term" value="C:microtubule"/>
    <property type="evidence" value="ECO:0007669"/>
    <property type="project" value="UniProtKB-KW"/>
</dbReference>
<dbReference type="STRING" id="5762.D2V4X4"/>
<comment type="similarity">
    <text evidence="3 4">Belongs to the TRAFAC class myosin-kinesin ATPase superfamily. Kinesin family.</text>
</comment>
<dbReference type="InterPro" id="IPR027640">
    <property type="entry name" value="Kinesin-like_fam"/>
</dbReference>
<evidence type="ECO:0000256" key="3">
    <source>
        <dbReference type="PROSITE-ProRule" id="PRU00283"/>
    </source>
</evidence>
<dbReference type="KEGG" id="ngr:NAEGRDRAFT_63939"/>
<dbReference type="PROSITE" id="PS50067">
    <property type="entry name" value="KINESIN_MOTOR_2"/>
    <property type="match status" value="1"/>
</dbReference>
<dbReference type="RefSeq" id="XP_002680751.1">
    <property type="nucleotide sequence ID" value="XM_002680705.1"/>
</dbReference>
<dbReference type="PROSITE" id="PS00411">
    <property type="entry name" value="KINESIN_MOTOR_1"/>
    <property type="match status" value="1"/>
</dbReference>
<feature type="domain" description="Kinesin motor" evidence="7">
    <location>
        <begin position="13"/>
        <end position="344"/>
    </location>
</feature>
<keyword evidence="1 3" id="KW-0547">Nucleotide-binding</keyword>
<dbReference type="SMART" id="SM00129">
    <property type="entry name" value="KISc"/>
    <property type="match status" value="1"/>
</dbReference>
<dbReference type="AlphaFoldDB" id="D2V4X4"/>
<proteinExistence type="inferred from homology"/>
<organism evidence="9">
    <name type="scientific">Naegleria gruberi</name>
    <name type="common">Amoeba</name>
    <dbReference type="NCBI Taxonomy" id="5762"/>
    <lineage>
        <taxon>Eukaryota</taxon>
        <taxon>Discoba</taxon>
        <taxon>Heterolobosea</taxon>
        <taxon>Tetramitia</taxon>
        <taxon>Eutetramitia</taxon>
        <taxon>Vahlkampfiidae</taxon>
        <taxon>Naegleria</taxon>
    </lineage>
</organism>
<dbReference type="InterPro" id="IPR027417">
    <property type="entry name" value="P-loop_NTPase"/>
</dbReference>
<dbReference type="EMBL" id="GG738852">
    <property type="protein sequence ID" value="EFC48007.1"/>
    <property type="molecule type" value="Genomic_DNA"/>
</dbReference>
<dbReference type="PRINTS" id="PR00380">
    <property type="entry name" value="KINESINHEAVY"/>
</dbReference>
<dbReference type="GO" id="GO:0003777">
    <property type="term" value="F:microtubule motor activity"/>
    <property type="evidence" value="ECO:0007669"/>
    <property type="project" value="InterPro"/>
</dbReference>
<evidence type="ECO:0000313" key="9">
    <source>
        <dbReference type="Proteomes" id="UP000006671"/>
    </source>
</evidence>
<accession>D2V4X4</accession>
<dbReference type="eggNOG" id="KOG4280">
    <property type="taxonomic scope" value="Eukaryota"/>
</dbReference>
<keyword evidence="4" id="KW-0493">Microtubule</keyword>
<evidence type="ECO:0000256" key="2">
    <source>
        <dbReference type="ARBA" id="ARBA00022840"/>
    </source>
</evidence>
<dbReference type="InterPro" id="IPR036961">
    <property type="entry name" value="Kinesin_motor_dom_sf"/>
</dbReference>
<dbReference type="InterPro" id="IPR019821">
    <property type="entry name" value="Kinesin_motor_CS"/>
</dbReference>
<dbReference type="GO" id="GO:0007018">
    <property type="term" value="P:microtubule-based movement"/>
    <property type="evidence" value="ECO:0007669"/>
    <property type="project" value="InterPro"/>
</dbReference>
<sequence>MPPATAVSAKTESVRVCVRCRPFNTRETERKSKKCVEIDKNANQVILTKNENEPPKPPFTFDAVFDMDATQGEVFQATAKPIVESVMDGYNGTVFCYGQTGSGKTHTMEGKPEPLELRGLIFNSVCRVFELIDDAPKNITYLVNISMIEIYNEEIRDLLVPKSEVGKKLDLKETKDGITLNASSVLVKELKEVNKILAIGSKNRVKGETNMNKDSSRSHSIFMITIDMLDDTKQEKKGKLKQGKLNLVDLAGSERAEKTGATGDRLKEGCKINLSLSALGNVISALVEGKGKHVPYRDSKLTRLLQDSLGGNTKTVMVANFSPADFNYEETLSTLRYADRAKHIQNKPRINEDPKDALLRQLQEQIEALRAQLTQSQAVSASSMVVGSSTTTVIVNDANDKQINLSSAAVNEEQLHKLKEEKEKEKQQIIEAMKQKSDEEKKGLVEQQKRIEEEKAKIEHELKIRHDALEQERKNKEKIQNKLMELQSKLVHGGQLEQVNAEQREQILKQKQEIEDKERVAMQLKREMEEQQEKNIMMEERYSSIQEEVQVKTKKLKKLWSKFEAAKAEISDLQKEFQQEREDYLYTIRQLERDLKLRMKIMEHFIPPEEVKKIEERAVWVDEEDEWKIQSVFLAGNHQRKGRPISASGLKRAVAYSVIGNSNPRYKSENVIDLSMEMPERTTEDYRFANEQPQVHTSYESQDSNASMRKSRPSSSNPAKTSRPKTDKSDSGQPFPASRGLVRK</sequence>
<feature type="binding site" evidence="3">
    <location>
        <begin position="98"/>
        <end position="105"/>
    </location>
    <ligand>
        <name>ATP</name>
        <dbReference type="ChEBI" id="CHEBI:30616"/>
    </ligand>
</feature>
<dbReference type="OrthoDB" id="3176171at2759"/>
<dbReference type="GO" id="GO:0008017">
    <property type="term" value="F:microtubule binding"/>
    <property type="evidence" value="ECO:0007669"/>
    <property type="project" value="InterPro"/>
</dbReference>